<keyword evidence="4" id="KW-1185">Reference proteome</keyword>
<reference evidence="3 4" key="1">
    <citation type="submission" date="2016-07" db="EMBL/GenBank/DDBJ databases">
        <title>Pervasive Adenine N6-methylation of Active Genes in Fungi.</title>
        <authorList>
            <consortium name="DOE Joint Genome Institute"/>
            <person name="Mondo S.J."/>
            <person name="Dannebaum R.O."/>
            <person name="Kuo R.C."/>
            <person name="Labutti K."/>
            <person name="Haridas S."/>
            <person name="Kuo A."/>
            <person name="Salamov A."/>
            <person name="Ahrendt S.R."/>
            <person name="Lipzen A."/>
            <person name="Sullivan W."/>
            <person name="Andreopoulos W.B."/>
            <person name="Clum A."/>
            <person name="Lindquist E."/>
            <person name="Daum C."/>
            <person name="Ramamoorthy G.K."/>
            <person name="Gryganskyi A."/>
            <person name="Culley D."/>
            <person name="Magnuson J.K."/>
            <person name="James T.Y."/>
            <person name="O'Malley M.A."/>
            <person name="Stajich J.E."/>
            <person name="Spatafora J.W."/>
            <person name="Visel A."/>
            <person name="Grigoriev I.V."/>
        </authorList>
    </citation>
    <scope>NUCLEOTIDE SEQUENCE [LARGE SCALE GENOMIC DNA]</scope>
    <source>
        <strain evidence="3 4">NRRL 3301</strain>
    </source>
</reference>
<evidence type="ECO:0000256" key="2">
    <source>
        <dbReference type="SAM" id="MobiDB-lite"/>
    </source>
</evidence>
<evidence type="ECO:0000313" key="4">
    <source>
        <dbReference type="Proteomes" id="UP000242146"/>
    </source>
</evidence>
<keyword evidence="1" id="KW-0175">Coiled coil</keyword>
<dbReference type="Proteomes" id="UP000242146">
    <property type="component" value="Unassembled WGS sequence"/>
</dbReference>
<sequence length="141" mass="15298">MDQLLRVSLDDPMSLQPRTRSVTQRQAFAVSLNEALDMFVSGHDHATTTLTTEIEELEEQKQAIQRQYLTSSGQSRVRAVKHQFSGSLEPANGLPLISFGAAMVGRDGVHLRGHTCGTNRSSSSPPSRAPEESPLSCVAHG</sequence>
<evidence type="ECO:0000313" key="3">
    <source>
        <dbReference type="EMBL" id="ORX42431.1"/>
    </source>
</evidence>
<evidence type="ECO:0000256" key="1">
    <source>
        <dbReference type="SAM" id="Coils"/>
    </source>
</evidence>
<dbReference type="AlphaFoldDB" id="A0A1X2G3B8"/>
<comment type="caution">
    <text evidence="3">The sequence shown here is derived from an EMBL/GenBank/DDBJ whole genome shotgun (WGS) entry which is preliminary data.</text>
</comment>
<organism evidence="3 4">
    <name type="scientific">Hesseltinella vesiculosa</name>
    <dbReference type="NCBI Taxonomy" id="101127"/>
    <lineage>
        <taxon>Eukaryota</taxon>
        <taxon>Fungi</taxon>
        <taxon>Fungi incertae sedis</taxon>
        <taxon>Mucoromycota</taxon>
        <taxon>Mucoromycotina</taxon>
        <taxon>Mucoromycetes</taxon>
        <taxon>Mucorales</taxon>
        <taxon>Cunninghamellaceae</taxon>
        <taxon>Hesseltinella</taxon>
    </lineage>
</organism>
<name>A0A1X2G3B8_9FUNG</name>
<dbReference type="EMBL" id="MCGT01000067">
    <property type="protein sequence ID" value="ORX42431.1"/>
    <property type="molecule type" value="Genomic_DNA"/>
</dbReference>
<feature type="coiled-coil region" evidence="1">
    <location>
        <begin position="47"/>
        <end position="74"/>
    </location>
</feature>
<accession>A0A1X2G3B8</accession>
<protein>
    <submittedName>
        <fullName evidence="3">Uncharacterized protein</fullName>
    </submittedName>
</protein>
<feature type="compositionally biased region" description="Low complexity" evidence="2">
    <location>
        <begin position="120"/>
        <end position="141"/>
    </location>
</feature>
<gene>
    <name evidence="3" type="ORF">DM01DRAFT_1215071</name>
</gene>
<feature type="region of interest" description="Disordered" evidence="2">
    <location>
        <begin position="113"/>
        <end position="141"/>
    </location>
</feature>
<proteinExistence type="predicted"/>